<protein>
    <submittedName>
        <fullName evidence="1">Ethanolamine ammonia-lyase small subunit</fullName>
    </submittedName>
</protein>
<accession>A0A7W9PJX7</accession>
<proteinExistence type="predicted"/>
<keyword evidence="1" id="KW-0456">Lyase</keyword>
<gene>
    <name evidence="1" type="ORF">BJY24_006441</name>
</gene>
<keyword evidence="2" id="KW-1185">Reference proteome</keyword>
<dbReference type="RefSeq" id="WP_040752059.1">
    <property type="nucleotide sequence ID" value="NZ_JACHIT010000002.1"/>
</dbReference>
<dbReference type="AlphaFoldDB" id="A0A7W9PJX7"/>
<dbReference type="EMBL" id="JACHIT010000002">
    <property type="protein sequence ID" value="MBB5917529.1"/>
    <property type="molecule type" value="Genomic_DNA"/>
</dbReference>
<dbReference type="GO" id="GO:0016829">
    <property type="term" value="F:lyase activity"/>
    <property type="evidence" value="ECO:0007669"/>
    <property type="project" value="UniProtKB-KW"/>
</dbReference>
<dbReference type="Proteomes" id="UP000540412">
    <property type="component" value="Unassembled WGS sequence"/>
</dbReference>
<sequence>MRWRGATREPAAEDYGLLVPAATAPNAGAADEVRDLLRSHGIRATTGRAYRHGSRYRTRVLVFPEDAARAYDVICDHTG</sequence>
<reference evidence="1 2" key="1">
    <citation type="submission" date="2020-08" db="EMBL/GenBank/DDBJ databases">
        <title>Sequencing the genomes of 1000 actinobacteria strains.</title>
        <authorList>
            <person name="Klenk H.-P."/>
        </authorList>
    </citation>
    <scope>NUCLEOTIDE SEQUENCE [LARGE SCALE GENOMIC DNA]</scope>
    <source>
        <strain evidence="1 2">DSM 43582</strain>
    </source>
</reference>
<comment type="caution">
    <text evidence="1">The sequence shown here is derived from an EMBL/GenBank/DDBJ whole genome shotgun (WGS) entry which is preliminary data.</text>
</comment>
<name>A0A7W9PJX7_9NOCA</name>
<evidence type="ECO:0000313" key="2">
    <source>
        <dbReference type="Proteomes" id="UP000540412"/>
    </source>
</evidence>
<organism evidence="1 2">
    <name type="scientific">Nocardia transvalensis</name>
    <dbReference type="NCBI Taxonomy" id="37333"/>
    <lineage>
        <taxon>Bacteria</taxon>
        <taxon>Bacillati</taxon>
        <taxon>Actinomycetota</taxon>
        <taxon>Actinomycetes</taxon>
        <taxon>Mycobacteriales</taxon>
        <taxon>Nocardiaceae</taxon>
        <taxon>Nocardia</taxon>
    </lineage>
</organism>
<evidence type="ECO:0000313" key="1">
    <source>
        <dbReference type="EMBL" id="MBB5917529.1"/>
    </source>
</evidence>